<comment type="caution">
    <text evidence="11">The sequence shown here is derived from an EMBL/GenBank/DDBJ whole genome shotgun (WGS) entry which is preliminary data.</text>
</comment>
<reference evidence="11 12" key="1">
    <citation type="submission" date="2022-01" db="EMBL/GenBank/DDBJ databases">
        <title>Dethiosulfovibrio faecalis sp. nov., a novel proteolytic, non-sulfur-reducing bacterium isolated from a marine aquaculture solid waste bioreactor.</title>
        <authorList>
            <person name="Grabowski S."/>
            <person name="Apolinario E."/>
            <person name="Schneider N."/>
            <person name="Marshall C.W."/>
            <person name="Sowers K.R."/>
        </authorList>
    </citation>
    <scope>NUCLEOTIDE SEQUENCE [LARGE SCALE GENOMIC DNA]</scope>
    <source>
        <strain evidence="11 12">DSM 12537</strain>
    </source>
</reference>
<evidence type="ECO:0000256" key="4">
    <source>
        <dbReference type="ARBA" id="ARBA00022519"/>
    </source>
</evidence>
<feature type="transmembrane region" description="Helical" evidence="9">
    <location>
        <begin position="20"/>
        <end position="44"/>
    </location>
</feature>
<keyword evidence="12" id="KW-1185">Reference proteome</keyword>
<gene>
    <name evidence="11" type="ORF">L2W38_07765</name>
</gene>
<evidence type="ECO:0000313" key="12">
    <source>
        <dbReference type="Proteomes" id="UP001200430"/>
    </source>
</evidence>
<evidence type="ECO:0000256" key="8">
    <source>
        <dbReference type="ARBA" id="ARBA00038436"/>
    </source>
</evidence>
<evidence type="ECO:0000256" key="1">
    <source>
        <dbReference type="ARBA" id="ARBA00004429"/>
    </source>
</evidence>
<name>A0ABS9ENG7_9BACT</name>
<feature type="transmembrane region" description="Helical" evidence="9">
    <location>
        <begin position="97"/>
        <end position="115"/>
    </location>
</feature>
<dbReference type="PANTHER" id="PTHR35011:SF10">
    <property type="entry name" value="TRAP TRANSPORTER SMALL PERMEASE PROTEIN"/>
    <property type="match status" value="1"/>
</dbReference>
<keyword evidence="2" id="KW-0813">Transport</keyword>
<sequence length="167" mass="18334">MDGSSDLGKVQRMAVAMERLSAVVAGFLLLVNVGDIVLGIFFRYVMKSSIIWTEEVARYSLVWLVMLGAAGAQANGDHMSIDFLAPRFPRWLKKVSYIARMGIQAVVLILLIWLGSKNVAGTWTMKTMALGIPKAIPLMAVPIGMSMLLMQLLLQELHRPSDGGDRS</sequence>
<dbReference type="Proteomes" id="UP001200430">
    <property type="component" value="Unassembled WGS sequence"/>
</dbReference>
<organism evidence="11 12">
    <name type="scientific">Dethiosulfovibrio marinus</name>
    <dbReference type="NCBI Taxonomy" id="133532"/>
    <lineage>
        <taxon>Bacteria</taxon>
        <taxon>Thermotogati</taxon>
        <taxon>Synergistota</taxon>
        <taxon>Synergistia</taxon>
        <taxon>Synergistales</taxon>
        <taxon>Dethiosulfovibrionaceae</taxon>
        <taxon>Dethiosulfovibrio</taxon>
    </lineage>
</organism>
<evidence type="ECO:0000256" key="9">
    <source>
        <dbReference type="SAM" id="Phobius"/>
    </source>
</evidence>
<comment type="similarity">
    <text evidence="8">Belongs to the TRAP transporter small permease family.</text>
</comment>
<dbReference type="RefSeq" id="WP_236099433.1">
    <property type="nucleotide sequence ID" value="NZ_JAKGUD010000007.1"/>
</dbReference>
<evidence type="ECO:0000313" key="11">
    <source>
        <dbReference type="EMBL" id="MCF4142710.1"/>
    </source>
</evidence>
<keyword evidence="4" id="KW-0997">Cell inner membrane</keyword>
<dbReference type="EMBL" id="JAKGUD010000007">
    <property type="protein sequence ID" value="MCF4142710.1"/>
    <property type="molecule type" value="Genomic_DNA"/>
</dbReference>
<evidence type="ECO:0000259" key="10">
    <source>
        <dbReference type="Pfam" id="PF04290"/>
    </source>
</evidence>
<keyword evidence="6 9" id="KW-1133">Transmembrane helix</keyword>
<dbReference type="Pfam" id="PF04290">
    <property type="entry name" value="DctQ"/>
    <property type="match status" value="1"/>
</dbReference>
<dbReference type="PANTHER" id="PTHR35011">
    <property type="entry name" value="2,3-DIKETO-L-GULONATE TRAP TRANSPORTER SMALL PERMEASE PROTEIN YIAM"/>
    <property type="match status" value="1"/>
</dbReference>
<comment type="subcellular location">
    <subcellularLocation>
        <location evidence="1">Cell inner membrane</location>
        <topology evidence="1">Multi-pass membrane protein</topology>
    </subcellularLocation>
</comment>
<evidence type="ECO:0000256" key="6">
    <source>
        <dbReference type="ARBA" id="ARBA00022989"/>
    </source>
</evidence>
<keyword evidence="5 9" id="KW-0812">Transmembrane</keyword>
<dbReference type="InterPro" id="IPR007387">
    <property type="entry name" value="TRAP_DctQ"/>
</dbReference>
<evidence type="ECO:0000256" key="3">
    <source>
        <dbReference type="ARBA" id="ARBA00022475"/>
    </source>
</evidence>
<feature type="transmembrane region" description="Helical" evidence="9">
    <location>
        <begin position="135"/>
        <end position="154"/>
    </location>
</feature>
<feature type="transmembrane region" description="Helical" evidence="9">
    <location>
        <begin position="56"/>
        <end position="76"/>
    </location>
</feature>
<evidence type="ECO:0000256" key="7">
    <source>
        <dbReference type="ARBA" id="ARBA00023136"/>
    </source>
</evidence>
<feature type="domain" description="Tripartite ATP-independent periplasmic transporters DctQ component" evidence="10">
    <location>
        <begin position="36"/>
        <end position="155"/>
    </location>
</feature>
<protein>
    <submittedName>
        <fullName evidence="11">TRAP transporter small permease</fullName>
    </submittedName>
</protein>
<accession>A0ABS9ENG7</accession>
<evidence type="ECO:0000256" key="2">
    <source>
        <dbReference type="ARBA" id="ARBA00022448"/>
    </source>
</evidence>
<keyword evidence="3" id="KW-1003">Cell membrane</keyword>
<keyword evidence="7 9" id="KW-0472">Membrane</keyword>
<evidence type="ECO:0000256" key="5">
    <source>
        <dbReference type="ARBA" id="ARBA00022692"/>
    </source>
</evidence>
<dbReference type="InterPro" id="IPR055348">
    <property type="entry name" value="DctQ"/>
</dbReference>
<proteinExistence type="inferred from homology"/>